<feature type="non-terminal residue" evidence="1">
    <location>
        <position position="1"/>
    </location>
</feature>
<accession>A0A9N9HRE2</accession>
<evidence type="ECO:0000313" key="2">
    <source>
        <dbReference type="Proteomes" id="UP000789831"/>
    </source>
</evidence>
<keyword evidence="2" id="KW-1185">Reference proteome</keyword>
<sequence>SEVLNKAKKIELFRENSLAKNKRKQPTECEKNPQQLLATNFDEFINDQIGRTLILSSSSVPTD</sequence>
<evidence type="ECO:0000313" key="1">
    <source>
        <dbReference type="EMBL" id="CAG8701968.1"/>
    </source>
</evidence>
<organism evidence="1 2">
    <name type="scientific">Ambispora gerdemannii</name>
    <dbReference type="NCBI Taxonomy" id="144530"/>
    <lineage>
        <taxon>Eukaryota</taxon>
        <taxon>Fungi</taxon>
        <taxon>Fungi incertae sedis</taxon>
        <taxon>Mucoromycota</taxon>
        <taxon>Glomeromycotina</taxon>
        <taxon>Glomeromycetes</taxon>
        <taxon>Archaeosporales</taxon>
        <taxon>Ambisporaceae</taxon>
        <taxon>Ambispora</taxon>
    </lineage>
</organism>
<protein>
    <submittedName>
        <fullName evidence="1">9047_t:CDS:1</fullName>
    </submittedName>
</protein>
<reference evidence="1" key="1">
    <citation type="submission" date="2021-06" db="EMBL/GenBank/DDBJ databases">
        <authorList>
            <person name="Kallberg Y."/>
            <person name="Tangrot J."/>
            <person name="Rosling A."/>
        </authorList>
    </citation>
    <scope>NUCLEOTIDE SEQUENCE</scope>
    <source>
        <strain evidence="1">MT106</strain>
    </source>
</reference>
<gene>
    <name evidence="1" type="ORF">AGERDE_LOCUS13557</name>
</gene>
<dbReference type="EMBL" id="CAJVPL010018418">
    <property type="protein sequence ID" value="CAG8701968.1"/>
    <property type="molecule type" value="Genomic_DNA"/>
</dbReference>
<proteinExistence type="predicted"/>
<comment type="caution">
    <text evidence="1">The sequence shown here is derived from an EMBL/GenBank/DDBJ whole genome shotgun (WGS) entry which is preliminary data.</text>
</comment>
<dbReference type="Proteomes" id="UP000789831">
    <property type="component" value="Unassembled WGS sequence"/>
</dbReference>
<feature type="non-terminal residue" evidence="1">
    <location>
        <position position="63"/>
    </location>
</feature>
<dbReference type="AlphaFoldDB" id="A0A9N9HRE2"/>
<name>A0A9N9HRE2_9GLOM</name>